<dbReference type="PANTHER" id="PTHR21505:SF12">
    <property type="entry name" value="MADF DOMAIN-CONTAINING PROTEIN-RELATED"/>
    <property type="match status" value="1"/>
</dbReference>
<organism evidence="3 4">
    <name type="scientific">Laodelphax striatellus</name>
    <name type="common">Small brown planthopper</name>
    <name type="synonym">Delphax striatella</name>
    <dbReference type="NCBI Taxonomy" id="195883"/>
    <lineage>
        <taxon>Eukaryota</taxon>
        <taxon>Metazoa</taxon>
        <taxon>Ecdysozoa</taxon>
        <taxon>Arthropoda</taxon>
        <taxon>Hexapoda</taxon>
        <taxon>Insecta</taxon>
        <taxon>Pterygota</taxon>
        <taxon>Neoptera</taxon>
        <taxon>Paraneoptera</taxon>
        <taxon>Hemiptera</taxon>
        <taxon>Auchenorrhyncha</taxon>
        <taxon>Fulgoroidea</taxon>
        <taxon>Delphacidae</taxon>
        <taxon>Criomorphinae</taxon>
        <taxon>Laodelphax</taxon>
    </lineage>
</organism>
<keyword evidence="4" id="KW-1185">Reference proteome</keyword>
<proteinExistence type="predicted"/>
<evidence type="ECO:0000259" key="2">
    <source>
        <dbReference type="PROSITE" id="PS51029"/>
    </source>
</evidence>
<dbReference type="FunCoup" id="A0A482XLM8">
    <property type="interactions" value="7"/>
</dbReference>
<dbReference type="PROSITE" id="PS51029">
    <property type="entry name" value="MADF"/>
    <property type="match status" value="1"/>
</dbReference>
<gene>
    <name evidence="3" type="ORF">LSTR_LSTR008068</name>
</gene>
<dbReference type="InterPro" id="IPR006578">
    <property type="entry name" value="MADF-dom"/>
</dbReference>
<dbReference type="SMART" id="SM00595">
    <property type="entry name" value="MADF"/>
    <property type="match status" value="1"/>
</dbReference>
<dbReference type="Proteomes" id="UP000291343">
    <property type="component" value="Unassembled WGS sequence"/>
</dbReference>
<comment type="caution">
    <text evidence="3">The sequence shown here is derived from an EMBL/GenBank/DDBJ whole genome shotgun (WGS) entry which is preliminary data.</text>
</comment>
<dbReference type="AlphaFoldDB" id="A0A482XLM8"/>
<feature type="coiled-coil region" evidence="1">
    <location>
        <begin position="47"/>
        <end position="85"/>
    </location>
</feature>
<dbReference type="EMBL" id="QKKF02005666">
    <property type="protein sequence ID" value="RZF46836.1"/>
    <property type="molecule type" value="Genomic_DNA"/>
</dbReference>
<reference evidence="3 4" key="1">
    <citation type="journal article" date="2017" name="Gigascience">
        <title>Genome sequence of the small brown planthopper, Laodelphax striatellus.</title>
        <authorList>
            <person name="Zhu J."/>
            <person name="Jiang F."/>
            <person name="Wang X."/>
            <person name="Yang P."/>
            <person name="Bao Y."/>
            <person name="Zhao W."/>
            <person name="Wang W."/>
            <person name="Lu H."/>
            <person name="Wang Q."/>
            <person name="Cui N."/>
            <person name="Li J."/>
            <person name="Chen X."/>
            <person name="Luo L."/>
            <person name="Yu J."/>
            <person name="Kang L."/>
            <person name="Cui F."/>
        </authorList>
    </citation>
    <scope>NUCLEOTIDE SEQUENCE [LARGE SCALE GENOMIC DNA]</scope>
    <source>
        <strain evidence="3">Lst14</strain>
    </source>
</reference>
<evidence type="ECO:0000256" key="1">
    <source>
        <dbReference type="SAM" id="Coils"/>
    </source>
</evidence>
<dbReference type="Pfam" id="PF10545">
    <property type="entry name" value="MADF_DNA_bdg"/>
    <property type="match status" value="1"/>
</dbReference>
<feature type="domain" description="MADF" evidence="2">
    <location>
        <begin position="14"/>
        <end position="106"/>
    </location>
</feature>
<protein>
    <recommendedName>
        <fullName evidence="2">MADF domain-containing protein</fullName>
    </recommendedName>
</protein>
<name>A0A482XLM8_LAOST</name>
<evidence type="ECO:0000313" key="3">
    <source>
        <dbReference type="EMBL" id="RZF46836.1"/>
    </source>
</evidence>
<evidence type="ECO:0000313" key="4">
    <source>
        <dbReference type="Proteomes" id="UP000291343"/>
    </source>
</evidence>
<dbReference type="OrthoDB" id="8881252at2759"/>
<sequence>MTSNRHWSKEETERLIYRIESIPELWDVNHEHYKDRNKKRRAIATLADEFNAECTEVTRKLHNLRTQLNSELRKLRKRKRRNENDDSIKSGWQFFEALSFMIPSTRFDETSINNLDAENQDGDSLLDILEIQVNAQDHPVPPSFVPKRNSTTHKDDTALDTALQILQARDDDQIFGDFVAAALRSINTPQLKTTLKLRIQRALLEVQEKDLSL</sequence>
<accession>A0A482XLM8</accession>
<dbReference type="PANTHER" id="PTHR21505">
    <property type="entry name" value="MADF DOMAIN-CONTAINING PROTEIN-RELATED"/>
    <property type="match status" value="1"/>
</dbReference>
<keyword evidence="1" id="KW-0175">Coiled coil</keyword>
<dbReference type="InParanoid" id="A0A482XLM8"/>